<protein>
    <recommendedName>
        <fullName evidence="12">DNA-binding response regulator</fullName>
    </recommendedName>
</protein>
<dbReference type="InterPro" id="IPR001789">
    <property type="entry name" value="Sig_transdc_resp-reg_receiver"/>
</dbReference>
<keyword evidence="1 6" id="KW-0597">Phosphoprotein</keyword>
<organism evidence="10 11">
    <name type="scientific">Sporosarcina ureae</name>
    <dbReference type="NCBI Taxonomy" id="1571"/>
    <lineage>
        <taxon>Bacteria</taxon>
        <taxon>Bacillati</taxon>
        <taxon>Bacillota</taxon>
        <taxon>Bacilli</taxon>
        <taxon>Bacillales</taxon>
        <taxon>Caryophanaceae</taxon>
        <taxon>Sporosarcina</taxon>
    </lineage>
</organism>
<evidence type="ECO:0000256" key="7">
    <source>
        <dbReference type="PROSITE-ProRule" id="PRU01091"/>
    </source>
</evidence>
<dbReference type="Proteomes" id="UP000192486">
    <property type="component" value="Chromosome"/>
</dbReference>
<evidence type="ECO:0000256" key="4">
    <source>
        <dbReference type="ARBA" id="ARBA00023125"/>
    </source>
</evidence>
<dbReference type="InterPro" id="IPR011006">
    <property type="entry name" value="CheY-like_superfamily"/>
</dbReference>
<reference evidence="10 11" key="1">
    <citation type="submission" date="2016-04" db="EMBL/GenBank/DDBJ databases">
        <title>Comparative Genomics and Epigenetics of Sporosarcina ureae.</title>
        <authorList>
            <person name="Oliver A.S."/>
            <person name="Cooper K.K."/>
        </authorList>
    </citation>
    <scope>NUCLEOTIDE SEQUENCE [LARGE SCALE GENOMIC DNA]</scope>
    <source>
        <strain evidence="10 11">S204</strain>
    </source>
</reference>
<dbReference type="PANTHER" id="PTHR48111:SF24">
    <property type="entry name" value="TRANSCRIPTIONAL REGULATORY PROTEIN CSSR"/>
    <property type="match status" value="1"/>
</dbReference>
<keyword evidence="2" id="KW-0902">Two-component regulatory system</keyword>
<feature type="domain" description="Response regulatory" evidence="8">
    <location>
        <begin position="3"/>
        <end position="116"/>
    </location>
</feature>
<dbReference type="SMART" id="SM00448">
    <property type="entry name" value="REC"/>
    <property type="match status" value="1"/>
</dbReference>
<keyword evidence="3" id="KW-0805">Transcription regulation</keyword>
<accession>A0ABM6JSG3</accession>
<evidence type="ECO:0000259" key="8">
    <source>
        <dbReference type="PROSITE" id="PS50110"/>
    </source>
</evidence>
<dbReference type="CDD" id="cd17574">
    <property type="entry name" value="REC_OmpR"/>
    <property type="match status" value="1"/>
</dbReference>
<proteinExistence type="predicted"/>
<name>A0ABM6JSG3_SPOUR</name>
<dbReference type="SUPFAM" id="SSF52172">
    <property type="entry name" value="CheY-like"/>
    <property type="match status" value="1"/>
</dbReference>
<dbReference type="Gene3D" id="1.10.10.10">
    <property type="entry name" value="Winged helix-like DNA-binding domain superfamily/Winged helix DNA-binding domain"/>
    <property type="match status" value="1"/>
</dbReference>
<feature type="domain" description="OmpR/PhoB-type" evidence="9">
    <location>
        <begin position="125"/>
        <end position="219"/>
    </location>
</feature>
<dbReference type="Pfam" id="PF00486">
    <property type="entry name" value="Trans_reg_C"/>
    <property type="match status" value="1"/>
</dbReference>
<dbReference type="SMART" id="SM00862">
    <property type="entry name" value="Trans_reg_C"/>
    <property type="match status" value="1"/>
</dbReference>
<evidence type="ECO:0000313" key="11">
    <source>
        <dbReference type="Proteomes" id="UP000192486"/>
    </source>
</evidence>
<evidence type="ECO:0000313" key="10">
    <source>
        <dbReference type="EMBL" id="ARF13136.1"/>
    </source>
</evidence>
<keyword evidence="11" id="KW-1185">Reference proteome</keyword>
<sequence length="219" mass="25573">MKTICLVEDEQDLLQVLSIYLEKSGWNVVTCDTLYKALNQLHVHIDCWVVDIMLPDGSGFELLKEIKRLDVHTPVILISARGESIDRVIGFEIGCDDYITKPFLPAELVLRVKKILQSTPMQNQTEFKIVGPYKIDEKRRLILVEEQELDVTSREFDIIQFFVEHNRAAIPRELLLQQIWGEDYFGSERVVDNYIKKIRQKLPLFHIETIYGFGYRCNV</sequence>
<gene>
    <name evidence="10" type="ORF">SporoS204_02415</name>
</gene>
<feature type="modified residue" description="4-aspartylphosphate" evidence="6">
    <location>
        <position position="51"/>
    </location>
</feature>
<keyword evidence="5" id="KW-0804">Transcription</keyword>
<dbReference type="InterPro" id="IPR039420">
    <property type="entry name" value="WalR-like"/>
</dbReference>
<dbReference type="PROSITE" id="PS50110">
    <property type="entry name" value="RESPONSE_REGULATORY"/>
    <property type="match status" value="1"/>
</dbReference>
<evidence type="ECO:0000256" key="6">
    <source>
        <dbReference type="PROSITE-ProRule" id="PRU00169"/>
    </source>
</evidence>
<evidence type="ECO:0008006" key="12">
    <source>
        <dbReference type="Google" id="ProtNLM"/>
    </source>
</evidence>
<dbReference type="Gene3D" id="3.40.50.2300">
    <property type="match status" value="1"/>
</dbReference>
<dbReference type="Pfam" id="PF00072">
    <property type="entry name" value="Response_reg"/>
    <property type="match status" value="1"/>
</dbReference>
<evidence type="ECO:0000256" key="5">
    <source>
        <dbReference type="ARBA" id="ARBA00023163"/>
    </source>
</evidence>
<evidence type="ECO:0000256" key="1">
    <source>
        <dbReference type="ARBA" id="ARBA00022553"/>
    </source>
</evidence>
<dbReference type="EMBL" id="CP015108">
    <property type="protein sequence ID" value="ARF13136.1"/>
    <property type="molecule type" value="Genomic_DNA"/>
</dbReference>
<dbReference type="RefSeq" id="WP_029053648.1">
    <property type="nucleotide sequence ID" value="NZ_CP015108.1"/>
</dbReference>
<dbReference type="InterPro" id="IPR036388">
    <property type="entry name" value="WH-like_DNA-bd_sf"/>
</dbReference>
<feature type="DNA-binding region" description="OmpR/PhoB-type" evidence="7">
    <location>
        <begin position="125"/>
        <end position="219"/>
    </location>
</feature>
<evidence type="ECO:0000256" key="2">
    <source>
        <dbReference type="ARBA" id="ARBA00023012"/>
    </source>
</evidence>
<dbReference type="CDD" id="cd00383">
    <property type="entry name" value="trans_reg_C"/>
    <property type="match status" value="1"/>
</dbReference>
<evidence type="ECO:0000259" key="9">
    <source>
        <dbReference type="PROSITE" id="PS51755"/>
    </source>
</evidence>
<dbReference type="InterPro" id="IPR001867">
    <property type="entry name" value="OmpR/PhoB-type_DNA-bd"/>
</dbReference>
<evidence type="ECO:0000256" key="3">
    <source>
        <dbReference type="ARBA" id="ARBA00023015"/>
    </source>
</evidence>
<dbReference type="PANTHER" id="PTHR48111">
    <property type="entry name" value="REGULATOR OF RPOS"/>
    <property type="match status" value="1"/>
</dbReference>
<keyword evidence="4 7" id="KW-0238">DNA-binding</keyword>
<dbReference type="PROSITE" id="PS51755">
    <property type="entry name" value="OMPR_PHOB"/>
    <property type="match status" value="1"/>
</dbReference>